<organism evidence="1 2">
    <name type="scientific">Ajellomyces capsulatus (strain H143)</name>
    <name type="common">Darling's disease fungus</name>
    <name type="synonym">Histoplasma capsulatum</name>
    <dbReference type="NCBI Taxonomy" id="544712"/>
    <lineage>
        <taxon>Eukaryota</taxon>
        <taxon>Fungi</taxon>
        <taxon>Dikarya</taxon>
        <taxon>Ascomycota</taxon>
        <taxon>Pezizomycotina</taxon>
        <taxon>Eurotiomycetes</taxon>
        <taxon>Eurotiomycetidae</taxon>
        <taxon>Onygenales</taxon>
        <taxon>Ajellomycetaceae</taxon>
        <taxon>Histoplasma</taxon>
    </lineage>
</organism>
<evidence type="ECO:0000313" key="2">
    <source>
        <dbReference type="Proteomes" id="UP000002624"/>
    </source>
</evidence>
<sequence>MAVDIPPGQTSTTQVSKSKKVYCVFQRSRPQSLHLYQLRHKAACLQFLCKNLPDIPAPRILHWDDQPGHAFITQEFIDEERLSIALPCHGSLKIKRQQLLGYCLHYCQARKMRFDFIGGLDPDFHTGIDD</sequence>
<dbReference type="STRING" id="544712.C6H9E5"/>
<dbReference type="InterPro" id="IPR011009">
    <property type="entry name" value="Kinase-like_dom_sf"/>
</dbReference>
<dbReference type="Proteomes" id="UP000002624">
    <property type="component" value="Unassembled WGS sequence"/>
</dbReference>
<name>C6H9E5_AJECH</name>
<dbReference type="EMBL" id="GG692421">
    <property type="protein sequence ID" value="EER42928.1"/>
    <property type="molecule type" value="Genomic_DNA"/>
</dbReference>
<protein>
    <submittedName>
        <fullName evidence="1">Uncharacterized protein</fullName>
    </submittedName>
</protein>
<dbReference type="VEuPathDB" id="FungiDB:HCDG_02826"/>
<reference evidence="2" key="1">
    <citation type="submission" date="2009-05" db="EMBL/GenBank/DDBJ databases">
        <title>The genome sequence of Ajellomyces capsulatus strain H143.</title>
        <authorList>
            <person name="Champion M."/>
            <person name="Cuomo C.A."/>
            <person name="Ma L.-J."/>
            <person name="Henn M.R."/>
            <person name="Sil A."/>
            <person name="Goldman B."/>
            <person name="Young S.K."/>
            <person name="Kodira C.D."/>
            <person name="Zeng Q."/>
            <person name="Koehrsen M."/>
            <person name="Alvarado L."/>
            <person name="Berlin A.M."/>
            <person name="Borenstein D."/>
            <person name="Chen Z."/>
            <person name="Engels R."/>
            <person name="Freedman E."/>
            <person name="Gellesch M."/>
            <person name="Goldberg J."/>
            <person name="Griggs A."/>
            <person name="Gujja S."/>
            <person name="Heiman D.I."/>
            <person name="Hepburn T.A."/>
            <person name="Howarth C."/>
            <person name="Jen D."/>
            <person name="Larson L."/>
            <person name="Lewis B."/>
            <person name="Mehta T."/>
            <person name="Park D."/>
            <person name="Pearson M."/>
            <person name="Roberts A."/>
            <person name="Saif S."/>
            <person name="Shea T.D."/>
            <person name="Shenoy N."/>
            <person name="Sisk P."/>
            <person name="Stolte C."/>
            <person name="Sykes S."/>
            <person name="Walk T."/>
            <person name="White J."/>
            <person name="Yandava C."/>
            <person name="Klein B."/>
            <person name="McEwen J.G."/>
            <person name="Puccia R."/>
            <person name="Goldman G.H."/>
            <person name="Felipe M.S."/>
            <person name="Nino-Vega G."/>
            <person name="San-Blas G."/>
            <person name="Taylor J.W."/>
            <person name="Mendoza L."/>
            <person name="Galagan J.E."/>
            <person name="Nusbaum C."/>
            <person name="Birren B.W."/>
        </authorList>
    </citation>
    <scope>NUCLEOTIDE SEQUENCE [LARGE SCALE GENOMIC DNA]</scope>
    <source>
        <strain evidence="2">H143</strain>
    </source>
</reference>
<dbReference type="OMA" id="SIALPCH"/>
<dbReference type="SUPFAM" id="SSF56112">
    <property type="entry name" value="Protein kinase-like (PK-like)"/>
    <property type="match status" value="1"/>
</dbReference>
<evidence type="ECO:0000313" key="1">
    <source>
        <dbReference type="EMBL" id="EER42928.1"/>
    </source>
</evidence>
<dbReference type="OrthoDB" id="5411099at2759"/>
<gene>
    <name evidence="1" type="ORF">HCDG_02826</name>
</gene>
<accession>C6H9E5</accession>
<dbReference type="AlphaFoldDB" id="C6H9E5"/>
<dbReference type="HOGENOM" id="CLU_1969902_0_0_1"/>
<proteinExistence type="predicted"/>